<evidence type="ECO:0008006" key="4">
    <source>
        <dbReference type="Google" id="ProtNLM"/>
    </source>
</evidence>
<dbReference type="AlphaFoldDB" id="A0AAV4SW81"/>
<evidence type="ECO:0000256" key="1">
    <source>
        <dbReference type="SAM" id="MobiDB-lite"/>
    </source>
</evidence>
<reference evidence="2 3" key="1">
    <citation type="submission" date="2021-06" db="EMBL/GenBank/DDBJ databases">
        <title>Caerostris extrusa draft genome.</title>
        <authorList>
            <person name="Kono N."/>
            <person name="Arakawa K."/>
        </authorList>
    </citation>
    <scope>NUCLEOTIDE SEQUENCE [LARGE SCALE GENOMIC DNA]</scope>
</reference>
<dbReference type="Proteomes" id="UP001054945">
    <property type="component" value="Unassembled WGS sequence"/>
</dbReference>
<name>A0AAV4SW81_CAEEX</name>
<accession>A0AAV4SW81</accession>
<organism evidence="2 3">
    <name type="scientific">Caerostris extrusa</name>
    <name type="common">Bark spider</name>
    <name type="synonym">Caerostris bankana</name>
    <dbReference type="NCBI Taxonomy" id="172846"/>
    <lineage>
        <taxon>Eukaryota</taxon>
        <taxon>Metazoa</taxon>
        <taxon>Ecdysozoa</taxon>
        <taxon>Arthropoda</taxon>
        <taxon>Chelicerata</taxon>
        <taxon>Arachnida</taxon>
        <taxon>Araneae</taxon>
        <taxon>Araneomorphae</taxon>
        <taxon>Entelegynae</taxon>
        <taxon>Araneoidea</taxon>
        <taxon>Araneidae</taxon>
        <taxon>Caerostris</taxon>
    </lineage>
</organism>
<sequence length="92" mass="10875">MEKNRNGTRLFQNRREKTEREGENETGNEKKTRKHYILSISLRQHAWMLGDGRKARFSLQRDFQLQPGNPRDRLFAPRLGGNEKVNFCSNLT</sequence>
<dbReference type="EMBL" id="BPLR01010094">
    <property type="protein sequence ID" value="GIY36822.1"/>
    <property type="molecule type" value="Genomic_DNA"/>
</dbReference>
<feature type="compositionally biased region" description="Basic and acidic residues" evidence="1">
    <location>
        <begin position="13"/>
        <end position="30"/>
    </location>
</feature>
<proteinExistence type="predicted"/>
<protein>
    <recommendedName>
        <fullName evidence="4">Ycf15</fullName>
    </recommendedName>
</protein>
<keyword evidence="3" id="KW-1185">Reference proteome</keyword>
<comment type="caution">
    <text evidence="2">The sequence shown here is derived from an EMBL/GenBank/DDBJ whole genome shotgun (WGS) entry which is preliminary data.</text>
</comment>
<evidence type="ECO:0000313" key="2">
    <source>
        <dbReference type="EMBL" id="GIY36822.1"/>
    </source>
</evidence>
<gene>
    <name evidence="2" type="ORF">CEXT_154881</name>
</gene>
<evidence type="ECO:0000313" key="3">
    <source>
        <dbReference type="Proteomes" id="UP001054945"/>
    </source>
</evidence>
<feature type="region of interest" description="Disordered" evidence="1">
    <location>
        <begin position="1"/>
        <end position="32"/>
    </location>
</feature>